<name>A0A183UHY7_TOXCA</name>
<keyword evidence="2" id="KW-1185">Reference proteome</keyword>
<gene>
    <name evidence="1" type="ORF">TCNE_LOCUS8107</name>
</gene>
<dbReference type="Proteomes" id="UP000050794">
    <property type="component" value="Unassembled WGS sequence"/>
</dbReference>
<reference evidence="3" key="1">
    <citation type="submission" date="2016-06" db="UniProtKB">
        <authorList>
            <consortium name="WormBaseParasite"/>
        </authorList>
    </citation>
    <scope>IDENTIFICATION</scope>
</reference>
<reference evidence="1 2" key="2">
    <citation type="submission" date="2018-11" db="EMBL/GenBank/DDBJ databases">
        <authorList>
            <consortium name="Pathogen Informatics"/>
        </authorList>
    </citation>
    <scope>NUCLEOTIDE SEQUENCE [LARGE SCALE GENOMIC DNA]</scope>
</reference>
<evidence type="ECO:0000313" key="3">
    <source>
        <dbReference type="WBParaSite" id="TCNE_0000810701-mRNA-1"/>
    </source>
</evidence>
<accession>A0A183UHY7</accession>
<dbReference type="EMBL" id="UYWY01019825">
    <property type="protein sequence ID" value="VDM39428.1"/>
    <property type="molecule type" value="Genomic_DNA"/>
</dbReference>
<proteinExistence type="predicted"/>
<organism evidence="2 3">
    <name type="scientific">Toxocara canis</name>
    <name type="common">Canine roundworm</name>
    <dbReference type="NCBI Taxonomy" id="6265"/>
    <lineage>
        <taxon>Eukaryota</taxon>
        <taxon>Metazoa</taxon>
        <taxon>Ecdysozoa</taxon>
        <taxon>Nematoda</taxon>
        <taxon>Chromadorea</taxon>
        <taxon>Rhabditida</taxon>
        <taxon>Spirurina</taxon>
        <taxon>Ascaridomorpha</taxon>
        <taxon>Ascaridoidea</taxon>
        <taxon>Toxocaridae</taxon>
        <taxon>Toxocara</taxon>
    </lineage>
</organism>
<dbReference type="AlphaFoldDB" id="A0A183UHY7"/>
<protein>
    <submittedName>
        <fullName evidence="3">Secreted protein</fullName>
    </submittedName>
</protein>
<sequence>MRTASAVWATTMPRAHARRQSNSKCTRRTPCSLLRPAACLFNGVSRTTSQPHCSPVLRATQKAGRVLFDALALLAECNHAQVCCCCLVFTDQATPLAGVIPTACVASTQG</sequence>
<evidence type="ECO:0000313" key="2">
    <source>
        <dbReference type="Proteomes" id="UP000050794"/>
    </source>
</evidence>
<dbReference type="WBParaSite" id="TCNE_0000810701-mRNA-1">
    <property type="protein sequence ID" value="TCNE_0000810701-mRNA-1"/>
    <property type="gene ID" value="TCNE_0000810701"/>
</dbReference>
<evidence type="ECO:0000313" key="1">
    <source>
        <dbReference type="EMBL" id="VDM39428.1"/>
    </source>
</evidence>